<dbReference type="EMBL" id="CP136920">
    <property type="protein sequence ID" value="WOO39869.1"/>
    <property type="molecule type" value="Genomic_DNA"/>
</dbReference>
<dbReference type="InterPro" id="IPR036390">
    <property type="entry name" value="WH_DNA-bd_sf"/>
</dbReference>
<dbReference type="InterPro" id="IPR036388">
    <property type="entry name" value="WH-like_DNA-bd_sf"/>
</dbReference>
<dbReference type="InterPro" id="IPR000944">
    <property type="entry name" value="Tscrpt_reg_Rrf2"/>
</dbReference>
<reference evidence="2 3" key="1">
    <citation type="submission" date="2023-10" db="EMBL/GenBank/DDBJ databases">
        <title>Rubellicoccus peritrichatus gen. nov., sp. nov., isolated from an algae of coral reef tank.</title>
        <authorList>
            <person name="Luo J."/>
        </authorList>
    </citation>
    <scope>NUCLEOTIDE SEQUENCE [LARGE SCALE GENOMIC DNA]</scope>
    <source>
        <strain evidence="2 3">CR14</strain>
    </source>
</reference>
<dbReference type="InterPro" id="IPR030489">
    <property type="entry name" value="TR_Rrf2-type_CS"/>
</dbReference>
<dbReference type="KEGG" id="puo:RZN69_14685"/>
<keyword evidence="3" id="KW-1185">Reference proteome</keyword>
<dbReference type="GO" id="GO:0003677">
    <property type="term" value="F:DNA binding"/>
    <property type="evidence" value="ECO:0007669"/>
    <property type="project" value="UniProtKB-KW"/>
</dbReference>
<keyword evidence="1" id="KW-0238">DNA-binding</keyword>
<dbReference type="NCBIfam" id="TIGR00738">
    <property type="entry name" value="rrf2_super"/>
    <property type="match status" value="1"/>
</dbReference>
<dbReference type="Pfam" id="PF02082">
    <property type="entry name" value="Rrf2"/>
    <property type="match status" value="1"/>
</dbReference>
<evidence type="ECO:0000313" key="2">
    <source>
        <dbReference type="EMBL" id="WOO39869.1"/>
    </source>
</evidence>
<name>A0AAQ3L5L9_9BACT</name>
<dbReference type="PANTHER" id="PTHR33221:SF5">
    <property type="entry name" value="HTH-TYPE TRANSCRIPTIONAL REGULATOR ISCR"/>
    <property type="match status" value="1"/>
</dbReference>
<dbReference type="GO" id="GO:0003700">
    <property type="term" value="F:DNA-binding transcription factor activity"/>
    <property type="evidence" value="ECO:0007669"/>
    <property type="project" value="TreeGrafter"/>
</dbReference>
<dbReference type="PROSITE" id="PS51197">
    <property type="entry name" value="HTH_RRF2_2"/>
    <property type="match status" value="1"/>
</dbReference>
<proteinExistence type="predicted"/>
<protein>
    <submittedName>
        <fullName evidence="2">Rrf2 family transcriptional regulator</fullName>
    </submittedName>
</protein>
<dbReference type="PROSITE" id="PS01332">
    <property type="entry name" value="HTH_RRF2_1"/>
    <property type="match status" value="1"/>
</dbReference>
<dbReference type="Proteomes" id="UP001304300">
    <property type="component" value="Chromosome"/>
</dbReference>
<accession>A0AAQ3L5L9</accession>
<dbReference type="AlphaFoldDB" id="A0AAQ3L5L9"/>
<organism evidence="2 3">
    <name type="scientific">Rubellicoccus peritrichatus</name>
    <dbReference type="NCBI Taxonomy" id="3080537"/>
    <lineage>
        <taxon>Bacteria</taxon>
        <taxon>Pseudomonadati</taxon>
        <taxon>Verrucomicrobiota</taxon>
        <taxon>Opitutia</taxon>
        <taxon>Puniceicoccales</taxon>
        <taxon>Cerasicoccaceae</taxon>
        <taxon>Rubellicoccus</taxon>
    </lineage>
</organism>
<dbReference type="Gene3D" id="1.10.10.10">
    <property type="entry name" value="Winged helix-like DNA-binding domain superfamily/Winged helix DNA-binding domain"/>
    <property type="match status" value="1"/>
</dbReference>
<dbReference type="PANTHER" id="PTHR33221">
    <property type="entry name" value="WINGED HELIX-TURN-HELIX TRANSCRIPTIONAL REGULATOR, RRF2 FAMILY"/>
    <property type="match status" value="1"/>
</dbReference>
<dbReference type="SUPFAM" id="SSF46785">
    <property type="entry name" value="Winged helix' DNA-binding domain"/>
    <property type="match status" value="1"/>
</dbReference>
<evidence type="ECO:0000256" key="1">
    <source>
        <dbReference type="ARBA" id="ARBA00023125"/>
    </source>
</evidence>
<dbReference type="GO" id="GO:0005829">
    <property type="term" value="C:cytosol"/>
    <property type="evidence" value="ECO:0007669"/>
    <property type="project" value="TreeGrafter"/>
</dbReference>
<dbReference type="RefSeq" id="WP_317831908.1">
    <property type="nucleotide sequence ID" value="NZ_CP136920.1"/>
</dbReference>
<evidence type="ECO:0000313" key="3">
    <source>
        <dbReference type="Proteomes" id="UP001304300"/>
    </source>
</evidence>
<gene>
    <name evidence="2" type="ORF">RZN69_14685</name>
</gene>
<sequence>MKLSLKVEYACRVLAQLGRRFGTETLAHIDELAEAEAVPANYLVQILNELRNGSLITSKRGKQGGYALANSPEEITLRDIVAVVDSEMLEAEAGKLGQSGPLVADAWASVSDALDKALKGITLKDMMPDDSGNMYYI</sequence>